<feature type="non-terminal residue" evidence="1">
    <location>
        <position position="78"/>
    </location>
</feature>
<reference evidence="1 2" key="1">
    <citation type="journal article" date="2021" name="Nat. Plants">
        <title>The Taxus genome provides insights into paclitaxel biosynthesis.</title>
        <authorList>
            <person name="Xiong X."/>
            <person name="Gou J."/>
            <person name="Liao Q."/>
            <person name="Li Y."/>
            <person name="Zhou Q."/>
            <person name="Bi G."/>
            <person name="Li C."/>
            <person name="Du R."/>
            <person name="Wang X."/>
            <person name="Sun T."/>
            <person name="Guo L."/>
            <person name="Liang H."/>
            <person name="Lu P."/>
            <person name="Wu Y."/>
            <person name="Zhang Z."/>
            <person name="Ro D.K."/>
            <person name="Shang Y."/>
            <person name="Huang S."/>
            <person name="Yan J."/>
        </authorList>
    </citation>
    <scope>NUCLEOTIDE SEQUENCE [LARGE SCALE GENOMIC DNA]</scope>
    <source>
        <strain evidence="1">Ta-2019</strain>
    </source>
</reference>
<gene>
    <name evidence="1" type="ORF">KI387_026924</name>
</gene>
<dbReference type="AlphaFoldDB" id="A0AA38FWS5"/>
<protein>
    <submittedName>
        <fullName evidence="1">Uncharacterized protein</fullName>
    </submittedName>
</protein>
<dbReference type="EMBL" id="JAHRHJ020000006">
    <property type="protein sequence ID" value="KAH9311889.1"/>
    <property type="molecule type" value="Genomic_DNA"/>
</dbReference>
<evidence type="ECO:0000313" key="1">
    <source>
        <dbReference type="EMBL" id="KAH9311889.1"/>
    </source>
</evidence>
<sequence length="78" mass="8234">VVVGGTTESRTTKARVARLIHHHSSEIRPTGADGYFGEPTWDHVGVAHRFKGTCYHITGPDSDTTSLGRVGIGTCASG</sequence>
<comment type="caution">
    <text evidence="1">The sequence shown here is derived from an EMBL/GenBank/DDBJ whole genome shotgun (WGS) entry which is preliminary data.</text>
</comment>
<organism evidence="1 2">
    <name type="scientific">Taxus chinensis</name>
    <name type="common">Chinese yew</name>
    <name type="synonym">Taxus wallichiana var. chinensis</name>
    <dbReference type="NCBI Taxonomy" id="29808"/>
    <lineage>
        <taxon>Eukaryota</taxon>
        <taxon>Viridiplantae</taxon>
        <taxon>Streptophyta</taxon>
        <taxon>Embryophyta</taxon>
        <taxon>Tracheophyta</taxon>
        <taxon>Spermatophyta</taxon>
        <taxon>Pinopsida</taxon>
        <taxon>Pinidae</taxon>
        <taxon>Conifers II</taxon>
        <taxon>Cupressales</taxon>
        <taxon>Taxaceae</taxon>
        <taxon>Taxus</taxon>
    </lineage>
</organism>
<proteinExistence type="predicted"/>
<keyword evidence="2" id="KW-1185">Reference proteome</keyword>
<feature type="non-terminal residue" evidence="1">
    <location>
        <position position="1"/>
    </location>
</feature>
<dbReference type="Proteomes" id="UP000824469">
    <property type="component" value="Unassembled WGS sequence"/>
</dbReference>
<name>A0AA38FWS5_TAXCH</name>
<evidence type="ECO:0000313" key="2">
    <source>
        <dbReference type="Proteomes" id="UP000824469"/>
    </source>
</evidence>
<accession>A0AA38FWS5</accession>